<dbReference type="AlphaFoldDB" id="A0A6J4MM61"/>
<name>A0A6J4MM61_9BACT</name>
<proteinExistence type="predicted"/>
<evidence type="ECO:0000313" key="2">
    <source>
        <dbReference type="EMBL" id="CAA9363282.1"/>
    </source>
</evidence>
<feature type="domain" description="DUF4062" evidence="1">
    <location>
        <begin position="9"/>
        <end position="102"/>
    </location>
</feature>
<accession>A0A6J4MM61</accession>
<dbReference type="Pfam" id="PF13271">
    <property type="entry name" value="DUF4062"/>
    <property type="match status" value="1"/>
</dbReference>
<organism evidence="2">
    <name type="scientific">uncultured Gemmatimonadota bacterium</name>
    <dbReference type="NCBI Taxonomy" id="203437"/>
    <lineage>
        <taxon>Bacteria</taxon>
        <taxon>Pseudomonadati</taxon>
        <taxon>Gemmatimonadota</taxon>
        <taxon>environmental samples</taxon>
    </lineage>
</organism>
<protein>
    <recommendedName>
        <fullName evidence="1">DUF4062 domain-containing protein</fullName>
    </recommendedName>
</protein>
<reference evidence="2" key="1">
    <citation type="submission" date="2020-02" db="EMBL/GenBank/DDBJ databases">
        <authorList>
            <person name="Meier V. D."/>
        </authorList>
    </citation>
    <scope>NUCLEOTIDE SEQUENCE</scope>
    <source>
        <strain evidence="2">AVDCRST_MAG68</strain>
    </source>
</reference>
<gene>
    <name evidence="2" type="ORF">AVDCRST_MAG68-4637</name>
</gene>
<dbReference type="InterPro" id="IPR025139">
    <property type="entry name" value="DUF4062"/>
</dbReference>
<dbReference type="EMBL" id="CADCTW010000211">
    <property type="protein sequence ID" value="CAA9363282.1"/>
    <property type="molecule type" value="Genomic_DNA"/>
</dbReference>
<sequence length="408" mass="45256">MPRIETVFRLFVASPSDVAEERSIVDEVVNEMNLTWSKHFRVRVETVRWETHAFPAIGEDAQSVINRQIDDEYDIFLGVLWTRFGKPTLRYGSGTVEEFERAYVRYEAEPSAIRIMFYFKTAPVDPYTLDPEQLKRIGAFRSRLGEKGALYWNFSSREEFATLLRLHLSRQVQELAELAETTGAGKLLENARLALGSSSPDAPESDGSDEEAGLLDLVQQGVSGFESMTEVITELAFGMSAFNTRVLERTKEFELASANAGADPRPLWRAAKAFADDTEAFAARIDQLRPAFASASEATFASLSGAVALSTDFDAADATLRELLANLHVLNAANDETQGMLTGFRDAVTNQPRISAPVNRAKRRLSEALGAFLDEFNRSLNLGRAVEHEIQELIGGWGETSPEESTEP</sequence>
<evidence type="ECO:0000259" key="1">
    <source>
        <dbReference type="Pfam" id="PF13271"/>
    </source>
</evidence>